<evidence type="ECO:0000256" key="2">
    <source>
        <dbReference type="ARBA" id="ARBA00012368"/>
    </source>
</evidence>
<dbReference type="CDD" id="cd00275">
    <property type="entry name" value="C2_PLC_like"/>
    <property type="match status" value="1"/>
</dbReference>
<reference evidence="23 24" key="2">
    <citation type="journal article" date="2022" name="Mol. Biol. Evol.">
        <title>Comparative Genomics Reveals Insights into the Divergent Evolution of Astigmatic Mites and Household Pest Adaptations.</title>
        <authorList>
            <person name="Xiong Q."/>
            <person name="Wan A.T."/>
            <person name="Liu X."/>
            <person name="Fung C.S."/>
            <person name="Xiao X."/>
            <person name="Malainual N."/>
            <person name="Hou J."/>
            <person name="Wang L."/>
            <person name="Wang M."/>
            <person name="Yang K.Y."/>
            <person name="Cui Y."/>
            <person name="Leung E.L."/>
            <person name="Nong W."/>
            <person name="Shin S.K."/>
            <person name="Au S.W."/>
            <person name="Jeong K.Y."/>
            <person name="Chew F.T."/>
            <person name="Hui J.H."/>
            <person name="Leung T.F."/>
            <person name="Tungtrongchitr A."/>
            <person name="Zhong N."/>
            <person name="Liu Z."/>
            <person name="Tsui S.K."/>
        </authorList>
    </citation>
    <scope>NUCLEOTIDE SEQUENCE [LARGE SCALE GENOMIC DNA]</scope>
    <source>
        <strain evidence="23">Derp</strain>
    </source>
</reference>
<evidence type="ECO:0000256" key="8">
    <source>
        <dbReference type="ARBA" id="ARBA00022999"/>
    </source>
</evidence>
<dbReference type="InterPro" id="IPR001849">
    <property type="entry name" value="PH_domain"/>
</dbReference>
<evidence type="ECO:0000313" key="24">
    <source>
        <dbReference type="Proteomes" id="UP000887458"/>
    </source>
</evidence>
<dbReference type="PANTHER" id="PTHR10336:SF159">
    <property type="entry name" value="1-PHOSPHATIDYLINOSITOL 4,5-BISPHOSPHATE PHOSPHODIESTERASE GAMMA"/>
    <property type="match status" value="1"/>
</dbReference>
<keyword evidence="12" id="KW-0456">Lyase</keyword>
<evidence type="ECO:0000256" key="7">
    <source>
        <dbReference type="ARBA" id="ARBA00022963"/>
    </source>
</evidence>
<keyword evidence="9 16" id="KW-0443">Lipid metabolism</keyword>
<dbReference type="InterPro" id="IPR001711">
    <property type="entry name" value="PLipase_C_Pinositol-sp_Y"/>
</dbReference>
<dbReference type="Pfam" id="PF00168">
    <property type="entry name" value="C2"/>
    <property type="match status" value="1"/>
</dbReference>
<dbReference type="Gene3D" id="2.30.29.30">
    <property type="entry name" value="Pleckstrin-homology domain (PH domain)/Phosphotyrosine-binding domain (PTB)"/>
    <property type="match status" value="1"/>
</dbReference>
<dbReference type="Pfam" id="PF23583">
    <property type="entry name" value="EF_HAND_2_PLCG"/>
    <property type="match status" value="1"/>
</dbReference>
<dbReference type="SMART" id="SM00149">
    <property type="entry name" value="PLCYc"/>
    <property type="match status" value="1"/>
</dbReference>
<evidence type="ECO:0000256" key="14">
    <source>
        <dbReference type="PROSITE-ProRule" id="PRU00191"/>
    </source>
</evidence>
<dbReference type="PROSITE" id="PS50004">
    <property type="entry name" value="C2"/>
    <property type="match status" value="1"/>
</dbReference>
<dbReference type="InterPro" id="IPR000008">
    <property type="entry name" value="C2_dom"/>
</dbReference>
<gene>
    <name evidence="23" type="primary">PLCG2_2</name>
    <name evidence="23" type="ORF">DERP_005978</name>
</gene>
<dbReference type="Gene3D" id="2.60.40.150">
    <property type="entry name" value="C2 domain"/>
    <property type="match status" value="1"/>
</dbReference>
<feature type="domain" description="SH3" evidence="18">
    <location>
        <begin position="895"/>
        <end position="955"/>
    </location>
</feature>
<dbReference type="SMART" id="SM00252">
    <property type="entry name" value="SH2"/>
    <property type="match status" value="2"/>
</dbReference>
<dbReference type="SMART" id="SM00233">
    <property type="entry name" value="PH"/>
    <property type="match status" value="2"/>
</dbReference>
<evidence type="ECO:0000313" key="23">
    <source>
        <dbReference type="EMBL" id="KAH9425372.1"/>
    </source>
</evidence>
<keyword evidence="10" id="KW-1015">Disulfide bond</keyword>
<dbReference type="InterPro" id="IPR000909">
    <property type="entry name" value="PLipase_C_PInositol-sp_X_dom"/>
</dbReference>
<dbReference type="SMART" id="SM00148">
    <property type="entry name" value="PLCXc"/>
    <property type="match status" value="1"/>
</dbReference>
<dbReference type="PRINTS" id="PR00390">
    <property type="entry name" value="PHPHLIPASEC"/>
</dbReference>
<dbReference type="SUPFAM" id="SSF51695">
    <property type="entry name" value="PLC-like phosphodiesterases"/>
    <property type="match status" value="1"/>
</dbReference>
<keyword evidence="7 16" id="KW-0442">Lipid degradation</keyword>
<keyword evidence="3 15" id="KW-0728">SH3 domain</keyword>
<dbReference type="SUPFAM" id="SSF50729">
    <property type="entry name" value="PH domain-like"/>
    <property type="match status" value="2"/>
</dbReference>
<evidence type="ECO:0000259" key="21">
    <source>
        <dbReference type="PROSITE" id="PS50008"/>
    </source>
</evidence>
<dbReference type="Gene3D" id="2.30.30.40">
    <property type="entry name" value="SH3 Domains"/>
    <property type="match status" value="1"/>
</dbReference>
<dbReference type="InterPro" id="IPR011993">
    <property type="entry name" value="PH-like_dom_sf"/>
</dbReference>
<evidence type="ECO:0000256" key="6">
    <source>
        <dbReference type="ARBA" id="ARBA00022842"/>
    </source>
</evidence>
<protein>
    <recommendedName>
        <fullName evidence="2 16">Phosphoinositide phospholipase C</fullName>
        <ecNumber evidence="2 16">3.1.4.11</ecNumber>
    </recommendedName>
</protein>
<evidence type="ECO:0000256" key="13">
    <source>
        <dbReference type="ARBA" id="ARBA00023674"/>
    </source>
</evidence>
<keyword evidence="4" id="KW-0479">Metal-binding</keyword>
<evidence type="ECO:0000259" key="22">
    <source>
        <dbReference type="PROSITE" id="PS50222"/>
    </source>
</evidence>
<dbReference type="PROSITE" id="PS50008">
    <property type="entry name" value="PIPLC_Y_DOMAIN"/>
    <property type="match status" value="1"/>
</dbReference>
<dbReference type="InterPro" id="IPR036028">
    <property type="entry name" value="SH3-like_dom_sf"/>
</dbReference>
<dbReference type="Gene3D" id="3.20.20.190">
    <property type="entry name" value="Phosphatidylinositol (PI) phosphodiesterase"/>
    <property type="match status" value="2"/>
</dbReference>
<dbReference type="SMART" id="SM00239">
    <property type="entry name" value="C2"/>
    <property type="match status" value="1"/>
</dbReference>
<evidence type="ECO:0000256" key="10">
    <source>
        <dbReference type="ARBA" id="ARBA00023157"/>
    </source>
</evidence>
<keyword evidence="11" id="KW-0807">Transducer</keyword>
<dbReference type="SUPFAM" id="SSF50044">
    <property type="entry name" value="SH3-domain"/>
    <property type="match status" value="1"/>
</dbReference>
<comment type="caution">
    <text evidence="23">The sequence shown here is derived from an EMBL/GenBank/DDBJ whole genome shotgun (WGS) entry which is preliminary data.</text>
</comment>
<dbReference type="Pfam" id="PF00387">
    <property type="entry name" value="PI-PLC-Y"/>
    <property type="match status" value="1"/>
</dbReference>
<dbReference type="EMBL" id="NJHN03000018">
    <property type="protein sequence ID" value="KAH9425372.1"/>
    <property type="molecule type" value="Genomic_DNA"/>
</dbReference>
<dbReference type="InterPro" id="IPR001452">
    <property type="entry name" value="SH3_domain"/>
</dbReference>
<accession>A0ABQ8JS52</accession>
<dbReference type="PROSITE" id="PS50222">
    <property type="entry name" value="EF_HAND_2"/>
    <property type="match status" value="1"/>
</dbReference>
<dbReference type="PANTHER" id="PTHR10336">
    <property type="entry name" value="PHOSPHOINOSITIDE-SPECIFIC PHOSPHOLIPASE C FAMILY PROTEIN"/>
    <property type="match status" value="1"/>
</dbReference>
<evidence type="ECO:0000256" key="5">
    <source>
        <dbReference type="ARBA" id="ARBA00022837"/>
    </source>
</evidence>
<feature type="domain" description="C2" evidence="20">
    <location>
        <begin position="1180"/>
        <end position="1305"/>
    </location>
</feature>
<dbReference type="InterPro" id="IPR011992">
    <property type="entry name" value="EF-hand-dom_pair"/>
</dbReference>
<dbReference type="InterPro" id="IPR036860">
    <property type="entry name" value="SH2_dom_sf"/>
</dbReference>
<keyword evidence="6" id="KW-0460">Magnesium</keyword>
<evidence type="ECO:0000259" key="17">
    <source>
        <dbReference type="PROSITE" id="PS50001"/>
    </source>
</evidence>
<keyword evidence="5" id="KW-0106">Calcium</keyword>
<dbReference type="PROSITE" id="PS50003">
    <property type="entry name" value="PH_DOMAIN"/>
    <property type="match status" value="2"/>
</dbReference>
<dbReference type="InterPro" id="IPR000980">
    <property type="entry name" value="SH2"/>
</dbReference>
<dbReference type="Pfam" id="PF00388">
    <property type="entry name" value="PI-PLC-X"/>
    <property type="match status" value="1"/>
</dbReference>
<dbReference type="PROSITE" id="PS50007">
    <property type="entry name" value="PIPLC_X_DOMAIN"/>
    <property type="match status" value="1"/>
</dbReference>
<keyword evidence="16" id="KW-0378">Hydrolase</keyword>
<feature type="domain" description="SH2" evidence="17">
    <location>
        <begin position="666"/>
        <end position="768"/>
    </location>
</feature>
<comment type="catalytic activity">
    <reaction evidence="1">
        <text>an N-(acyl)-sphingosylphosphoethanolamine = an N-(acyl)-sphingosyl-1,3-cyclic phosphate + ethanolamine</text>
        <dbReference type="Rhea" id="RHEA:60648"/>
        <dbReference type="ChEBI" id="CHEBI:57603"/>
        <dbReference type="ChEBI" id="CHEBI:143891"/>
        <dbReference type="ChEBI" id="CHEBI:143892"/>
    </reaction>
</comment>
<feature type="domain" description="PH" evidence="19">
    <location>
        <begin position="982"/>
        <end position="1041"/>
    </location>
</feature>
<dbReference type="CDD" id="cd11825">
    <property type="entry name" value="SH3_PLCgamma"/>
    <property type="match status" value="1"/>
</dbReference>
<dbReference type="InterPro" id="IPR001192">
    <property type="entry name" value="PI-PLC_fam"/>
</dbReference>
<dbReference type="InterPro" id="IPR017946">
    <property type="entry name" value="PLC-like_Pdiesterase_TIM-brl"/>
</dbReference>
<evidence type="ECO:0000259" key="20">
    <source>
        <dbReference type="PROSITE" id="PS50004"/>
    </source>
</evidence>
<dbReference type="Gene3D" id="3.30.505.10">
    <property type="entry name" value="SH2 domain"/>
    <property type="match status" value="2"/>
</dbReference>
<dbReference type="PROSITE" id="PS50001">
    <property type="entry name" value="SH2"/>
    <property type="match status" value="1"/>
</dbReference>
<feature type="domain" description="PH" evidence="19">
    <location>
        <begin position="39"/>
        <end position="173"/>
    </location>
</feature>
<organism evidence="23 24">
    <name type="scientific">Dermatophagoides pteronyssinus</name>
    <name type="common">European house dust mite</name>
    <dbReference type="NCBI Taxonomy" id="6956"/>
    <lineage>
        <taxon>Eukaryota</taxon>
        <taxon>Metazoa</taxon>
        <taxon>Ecdysozoa</taxon>
        <taxon>Arthropoda</taxon>
        <taxon>Chelicerata</taxon>
        <taxon>Arachnida</taxon>
        <taxon>Acari</taxon>
        <taxon>Acariformes</taxon>
        <taxon>Sarcoptiformes</taxon>
        <taxon>Astigmata</taxon>
        <taxon>Psoroptidia</taxon>
        <taxon>Analgoidea</taxon>
        <taxon>Pyroglyphidae</taxon>
        <taxon>Dermatophagoidinae</taxon>
        <taxon>Dermatophagoides</taxon>
    </lineage>
</organism>
<dbReference type="SMART" id="SM00326">
    <property type="entry name" value="SH3"/>
    <property type="match status" value="1"/>
</dbReference>
<dbReference type="InterPro" id="IPR002048">
    <property type="entry name" value="EF_hand_dom"/>
</dbReference>
<dbReference type="PROSITE" id="PS50002">
    <property type="entry name" value="SH3"/>
    <property type="match status" value="1"/>
</dbReference>
<dbReference type="InterPro" id="IPR035892">
    <property type="entry name" value="C2_domain_sf"/>
</dbReference>
<evidence type="ECO:0000256" key="11">
    <source>
        <dbReference type="ARBA" id="ARBA00023224"/>
    </source>
</evidence>
<dbReference type="PRINTS" id="PR00401">
    <property type="entry name" value="SH2DOMAIN"/>
</dbReference>
<dbReference type="SUPFAM" id="SSF49562">
    <property type="entry name" value="C2 domain (Calcium/lipid-binding domain, CaLB)"/>
    <property type="match status" value="1"/>
</dbReference>
<name>A0ABQ8JS52_DERPT</name>
<evidence type="ECO:0000256" key="4">
    <source>
        <dbReference type="ARBA" id="ARBA00022723"/>
    </source>
</evidence>
<evidence type="ECO:0000256" key="1">
    <source>
        <dbReference type="ARBA" id="ARBA00000110"/>
    </source>
</evidence>
<evidence type="ECO:0000256" key="12">
    <source>
        <dbReference type="ARBA" id="ARBA00023239"/>
    </source>
</evidence>
<keyword evidence="8 14" id="KW-0727">SH2 domain</keyword>
<dbReference type="InterPro" id="IPR057061">
    <property type="entry name" value="PLCG_EF-hand_2"/>
</dbReference>
<sequence>MTAKDSNRLEMNPMMTINDDLIIDNNRKNINKELEHIIHRLEQGTILTHFKRKCPKIERKYFRLRLDTRQLLWFELSSNQNGPSSLIRGILDLRDIKEIRLGLAKIFDNNDQSILDLTSSTTNGSNDIVRKWERNQCFVIYYGSGFNLKTLTCAAASSIECEQWIRGIRFLINDSLNAPHEQQMDIWLRKEISNTADINDQTSYDEIKIKDLKSFLHRNSYKISSQQLKKFFLELDINRSGSLSWQKFRQAFYERLLFDERILTELFIDYFEQPEDGDVKTKNDDYIQLKINADNLYRFLIEEQHSYDDVNNNDNDNQLIKTLLRSYFYENNNNLRLQNPYLNAQEFISFLFCKTNELWDQQKHSIITDDMNQPLTHYWIASSHNTYLTGDQVRSESSIDCYARALRMGCRCIEIDCWDGPDGKPVIYHGHTLTSKIRFIDVIQTINEHAFITNEYPIILSIENHCSLPQQRYMANIFLEIFGNKLVTEPLDKNGREMPSPNQLKRKIIIKHKKLPESSTNLDSTSTTTTTTNSIETTISTDFDPTNSIKSGRLYIECDNPDNGLKKWRPFYFILTPANVLHYFEENSITNHVTTGNLIDLNSGDDDDNLNDNDDDEQPLLLRKNHEHYDYLVAFDGQNNHGYLAQLSVAKLKSPSVDELHFDETWFHGHLPGGRQQAEQLIHSIQTKIDGLFLVRDSSTFIGDYSLSFWYDGKVHHCRIKQKRFAYGKVKYYLIETVMFETLYYLVTYYQSNPLKSPEMTVFLSEPVPPSISCDDKEWFNPKILVNKKMVKHFPISFRAEGKIKHCRIRREGRLFVIHRKKFETLSHLIAYYHRTPLYKNTMLKKAINPDIVKKIGHEPCETETGYLDTFQTTIPSFDDDNNQLINNNHNNNNNRPLIVKALYDYQAQRFDELSFCKHAIITNVLKHESGWWRGDYGGKKQHWFPANFVQEIVQCHNLVDHQRPTSLTINDDNGNYQPITKGSIHLIGANITSISHQQQQQESPVSNYFRIDFCESSLKIGSDNEQELNDWIKKLQEISIANRKSSTNDYVIEKNFRLAHELSDLIIYCRSVPFVPERIGNYTEMSSLSETKIEKWLTPNMCKTLLAYNKNQFTRVYPKGSRIDSSNYDPIKLWNCSIQLAALNYQTPDRSMQLNQAKFQLMNGGCGYILRPEFMFQSTFTPYDPNCLSKLSVDTWIISVRIICARHLTKKSRGRGGGVISPLIEVEIIGTDYDSAKCKTITINDNGLNPYWNQSFVFSVRCPQLSFIRFIVCDEDVFGEPTQIGHNTYPLMAIRQGYRCVRIKNEYSEELEMAAILVHIKIDILSTNTNKKKTVHQNQNK</sequence>
<dbReference type="SUPFAM" id="SSF55550">
    <property type="entry name" value="SH2 domain"/>
    <property type="match status" value="2"/>
</dbReference>
<evidence type="ECO:0000256" key="9">
    <source>
        <dbReference type="ARBA" id="ARBA00023098"/>
    </source>
</evidence>
<feature type="domain" description="EF-hand" evidence="22">
    <location>
        <begin position="223"/>
        <end position="258"/>
    </location>
</feature>
<proteinExistence type="predicted"/>
<evidence type="ECO:0000259" key="19">
    <source>
        <dbReference type="PROSITE" id="PS50003"/>
    </source>
</evidence>
<evidence type="ECO:0000256" key="16">
    <source>
        <dbReference type="RuleBase" id="RU361133"/>
    </source>
</evidence>
<comment type="catalytic activity">
    <reaction evidence="13">
        <text>a 1,2-diacyl-sn-glycero-3-phospho-(1D-myo-inositol-4,5-bisphosphate) + H2O = 1D-myo-inositol 1,4,5-trisphosphate + a 1,2-diacyl-sn-glycerol + H(+)</text>
        <dbReference type="Rhea" id="RHEA:33179"/>
        <dbReference type="ChEBI" id="CHEBI:15377"/>
        <dbReference type="ChEBI" id="CHEBI:15378"/>
        <dbReference type="ChEBI" id="CHEBI:17815"/>
        <dbReference type="ChEBI" id="CHEBI:58456"/>
        <dbReference type="ChEBI" id="CHEBI:203600"/>
        <dbReference type="EC" id="3.1.4.11"/>
    </reaction>
    <physiologicalReaction direction="left-to-right" evidence="13">
        <dbReference type="Rhea" id="RHEA:33180"/>
    </physiologicalReaction>
</comment>
<dbReference type="Proteomes" id="UP000887458">
    <property type="component" value="Unassembled WGS sequence"/>
</dbReference>
<dbReference type="SUPFAM" id="SSF47473">
    <property type="entry name" value="EF-hand"/>
    <property type="match status" value="1"/>
</dbReference>
<keyword evidence="24" id="KW-1185">Reference proteome</keyword>
<dbReference type="EC" id="3.1.4.11" evidence="2 16"/>
<evidence type="ECO:0000256" key="3">
    <source>
        <dbReference type="ARBA" id="ARBA00022443"/>
    </source>
</evidence>
<feature type="domain" description="PI-PLC Y-box" evidence="21">
    <location>
        <begin position="1063"/>
        <end position="1176"/>
    </location>
</feature>
<reference evidence="23 24" key="1">
    <citation type="journal article" date="2018" name="J. Allergy Clin. Immunol.">
        <title>High-quality assembly of Dermatophagoides pteronyssinus genome and transcriptome reveals a wide range of novel allergens.</title>
        <authorList>
            <person name="Liu X.Y."/>
            <person name="Yang K.Y."/>
            <person name="Wang M.Q."/>
            <person name="Kwok J.S."/>
            <person name="Zeng X."/>
            <person name="Yang Z."/>
            <person name="Xiao X.J."/>
            <person name="Lau C.P."/>
            <person name="Li Y."/>
            <person name="Huang Z.M."/>
            <person name="Ba J.G."/>
            <person name="Yim A.K."/>
            <person name="Ouyang C.Y."/>
            <person name="Ngai S.M."/>
            <person name="Chan T.F."/>
            <person name="Leung E.L."/>
            <person name="Liu L."/>
            <person name="Liu Z.G."/>
            <person name="Tsui S.K."/>
        </authorList>
    </citation>
    <scope>NUCLEOTIDE SEQUENCE [LARGE SCALE GENOMIC DNA]</scope>
    <source>
        <strain evidence="23">Derp</strain>
    </source>
</reference>
<dbReference type="Pfam" id="PF00018">
    <property type="entry name" value="SH3_1"/>
    <property type="match status" value="1"/>
</dbReference>
<evidence type="ECO:0000259" key="18">
    <source>
        <dbReference type="PROSITE" id="PS50002"/>
    </source>
</evidence>
<dbReference type="Pfam" id="PF00017">
    <property type="entry name" value="SH2"/>
    <property type="match status" value="2"/>
</dbReference>
<evidence type="ECO:0000256" key="15">
    <source>
        <dbReference type="PROSITE-ProRule" id="PRU00192"/>
    </source>
</evidence>